<name>A0A1V1NUM8_9BACT</name>
<dbReference type="AlphaFoldDB" id="A0A1V1NUM8"/>
<dbReference type="Gene3D" id="2.160.20.10">
    <property type="entry name" value="Single-stranded right-handed beta-helix, Pectin lyase-like"/>
    <property type="match status" value="1"/>
</dbReference>
<comment type="caution">
    <text evidence="1">The sequence shown here is derived from an EMBL/GenBank/DDBJ whole genome shotgun (WGS) entry which is preliminary data.</text>
</comment>
<evidence type="ECO:0000313" key="2">
    <source>
        <dbReference type="Proteomes" id="UP000189670"/>
    </source>
</evidence>
<evidence type="ECO:0000313" key="1">
    <source>
        <dbReference type="EMBL" id="ETR66275.1"/>
    </source>
</evidence>
<dbReference type="Proteomes" id="UP000189670">
    <property type="component" value="Unassembled WGS sequence"/>
</dbReference>
<gene>
    <name evidence="1" type="ORF">OMM_05728</name>
</gene>
<organism evidence="1 2">
    <name type="scientific">Candidatus Magnetoglobus multicellularis str. Araruama</name>
    <dbReference type="NCBI Taxonomy" id="890399"/>
    <lineage>
        <taxon>Bacteria</taxon>
        <taxon>Pseudomonadati</taxon>
        <taxon>Thermodesulfobacteriota</taxon>
        <taxon>Desulfobacteria</taxon>
        <taxon>Desulfobacterales</taxon>
        <taxon>Desulfobacteraceae</taxon>
        <taxon>Candidatus Magnetoglobus</taxon>
    </lineage>
</organism>
<accession>A0A1V1NUM8</accession>
<proteinExistence type="predicted"/>
<dbReference type="InterPro" id="IPR012334">
    <property type="entry name" value="Pectin_lyas_fold"/>
</dbReference>
<reference evidence="2" key="1">
    <citation type="submission" date="2012-11" db="EMBL/GenBank/DDBJ databases">
        <authorList>
            <person name="Lucero-Rivera Y.E."/>
            <person name="Tovar-Ramirez D."/>
        </authorList>
    </citation>
    <scope>NUCLEOTIDE SEQUENCE [LARGE SCALE GENOMIC DNA]</scope>
    <source>
        <strain evidence="2">Araruama</strain>
    </source>
</reference>
<dbReference type="EMBL" id="ATBP01002110">
    <property type="protein sequence ID" value="ETR66275.1"/>
    <property type="molecule type" value="Genomic_DNA"/>
</dbReference>
<protein>
    <submittedName>
        <fullName evidence="1">Uncharacterized protein</fullName>
    </submittedName>
</protein>
<sequence length="194" mass="20794">MKKSVIALYNESGDGNIQIESNYINISNALIASISFFGTSGDIKFNSGDINIFSGGIINISVNKANSGNISIQCNEISILNESNFLVQSESGNTGKIDIKADKSINISDIYSIHNLSNNGISGNIELSAPQITIKNIFGKMMNMGKTTGDIIISADNLSINESWISTAPYLTTSQNAGNINFSADIILLKIVQY</sequence>